<dbReference type="AlphaFoldDB" id="B0DXZ0"/>
<dbReference type="HOGENOM" id="CLU_080511_0_0_1"/>
<sequence>MLDLDSISLLLEWCANNSVSIDPRLRIDFDEHGGLGVFSTEDVIPQDATLVRITKDSVLSTRSCSLADHIPPVPYGLGAQIALSMALYGSSSRWYGYLQALPAEVDIPLFWNQQMASTRSPEDGLQALTWLTGTEVDKVLQQKAENEMTILVGLSTPTEI</sequence>
<gene>
    <name evidence="1" type="ORF">LACBIDRAFT_313279</name>
</gene>
<protein>
    <submittedName>
        <fullName evidence="1">Predicted protein</fullName>
    </submittedName>
</protein>
<dbReference type="InterPro" id="IPR046341">
    <property type="entry name" value="SET_dom_sf"/>
</dbReference>
<name>B0DXZ0_LACBS</name>
<dbReference type="SUPFAM" id="SSF82199">
    <property type="entry name" value="SET domain"/>
    <property type="match status" value="1"/>
</dbReference>
<keyword evidence="2" id="KW-1185">Reference proteome</keyword>
<proteinExistence type="predicted"/>
<dbReference type="OrthoDB" id="441812at2759"/>
<dbReference type="Gene3D" id="3.90.1410.10">
    <property type="entry name" value="set domain protein methyltransferase, domain 1"/>
    <property type="match status" value="1"/>
</dbReference>
<dbReference type="Proteomes" id="UP000001194">
    <property type="component" value="Unassembled WGS sequence"/>
</dbReference>
<evidence type="ECO:0000313" key="2">
    <source>
        <dbReference type="Proteomes" id="UP000001194"/>
    </source>
</evidence>
<organism evidence="2">
    <name type="scientific">Laccaria bicolor (strain S238N-H82 / ATCC MYA-4686)</name>
    <name type="common">Bicoloured deceiver</name>
    <name type="synonym">Laccaria laccata var. bicolor</name>
    <dbReference type="NCBI Taxonomy" id="486041"/>
    <lineage>
        <taxon>Eukaryota</taxon>
        <taxon>Fungi</taxon>
        <taxon>Dikarya</taxon>
        <taxon>Basidiomycota</taxon>
        <taxon>Agaricomycotina</taxon>
        <taxon>Agaricomycetes</taxon>
        <taxon>Agaricomycetidae</taxon>
        <taxon>Agaricales</taxon>
        <taxon>Agaricineae</taxon>
        <taxon>Hydnangiaceae</taxon>
        <taxon>Laccaria</taxon>
    </lineage>
</organism>
<dbReference type="RefSeq" id="XP_001888775.1">
    <property type="nucleotide sequence ID" value="XM_001888740.1"/>
</dbReference>
<evidence type="ECO:0000313" key="1">
    <source>
        <dbReference type="EMBL" id="EDR00548.1"/>
    </source>
</evidence>
<dbReference type="EMBL" id="DS547148">
    <property type="protein sequence ID" value="EDR00548.1"/>
    <property type="molecule type" value="Genomic_DNA"/>
</dbReference>
<accession>B0DXZ0</accession>
<dbReference type="InParanoid" id="B0DXZ0"/>
<reference evidence="1 2" key="1">
    <citation type="journal article" date="2008" name="Nature">
        <title>The genome of Laccaria bicolor provides insights into mycorrhizal symbiosis.</title>
        <authorList>
            <person name="Martin F."/>
            <person name="Aerts A."/>
            <person name="Ahren D."/>
            <person name="Brun A."/>
            <person name="Danchin E.G.J."/>
            <person name="Duchaussoy F."/>
            <person name="Gibon J."/>
            <person name="Kohler A."/>
            <person name="Lindquist E."/>
            <person name="Pereda V."/>
            <person name="Salamov A."/>
            <person name="Shapiro H.J."/>
            <person name="Wuyts J."/>
            <person name="Blaudez D."/>
            <person name="Buee M."/>
            <person name="Brokstein P."/>
            <person name="Canbaeck B."/>
            <person name="Cohen D."/>
            <person name="Courty P.E."/>
            <person name="Coutinho P.M."/>
            <person name="Delaruelle C."/>
            <person name="Detter J.C."/>
            <person name="Deveau A."/>
            <person name="DiFazio S."/>
            <person name="Duplessis S."/>
            <person name="Fraissinet-Tachet L."/>
            <person name="Lucic E."/>
            <person name="Frey-Klett P."/>
            <person name="Fourrey C."/>
            <person name="Feussner I."/>
            <person name="Gay G."/>
            <person name="Grimwood J."/>
            <person name="Hoegger P.J."/>
            <person name="Jain P."/>
            <person name="Kilaru S."/>
            <person name="Labbe J."/>
            <person name="Lin Y.C."/>
            <person name="Legue V."/>
            <person name="Le Tacon F."/>
            <person name="Marmeisse R."/>
            <person name="Melayah D."/>
            <person name="Montanini B."/>
            <person name="Muratet M."/>
            <person name="Nehls U."/>
            <person name="Niculita-Hirzel H."/>
            <person name="Oudot-Le Secq M.P."/>
            <person name="Peter M."/>
            <person name="Quesneville H."/>
            <person name="Rajashekar B."/>
            <person name="Reich M."/>
            <person name="Rouhier N."/>
            <person name="Schmutz J."/>
            <person name="Yin T."/>
            <person name="Chalot M."/>
            <person name="Henrissat B."/>
            <person name="Kuees U."/>
            <person name="Lucas S."/>
            <person name="Van de Peer Y."/>
            <person name="Podila G.K."/>
            <person name="Polle A."/>
            <person name="Pukkila P.J."/>
            <person name="Richardson P.M."/>
            <person name="Rouze P."/>
            <person name="Sanders I.R."/>
            <person name="Stajich J.E."/>
            <person name="Tunlid A."/>
            <person name="Tuskan G."/>
            <person name="Grigoriev I.V."/>
        </authorList>
    </citation>
    <scope>NUCLEOTIDE SEQUENCE [LARGE SCALE GENOMIC DNA]</scope>
    <source>
        <strain evidence="2">S238N-H82 / ATCC MYA-4686</strain>
    </source>
</reference>
<dbReference type="GeneID" id="6084480"/>
<dbReference type="KEGG" id="lbc:LACBIDRAFT_313279"/>